<reference evidence="2 3" key="1">
    <citation type="journal article" date="2016" name="Nat. Commun.">
        <title>Thousands of microbial genomes shed light on interconnected biogeochemical processes in an aquifer system.</title>
        <authorList>
            <person name="Anantharaman K."/>
            <person name="Brown C.T."/>
            <person name="Hug L.A."/>
            <person name="Sharon I."/>
            <person name="Castelle C.J."/>
            <person name="Probst A.J."/>
            <person name="Thomas B.C."/>
            <person name="Singh A."/>
            <person name="Wilkins M.J."/>
            <person name="Karaoz U."/>
            <person name="Brodie E.L."/>
            <person name="Williams K.H."/>
            <person name="Hubbard S.S."/>
            <person name="Banfield J.F."/>
        </authorList>
    </citation>
    <scope>NUCLEOTIDE SEQUENCE [LARGE SCALE GENOMIC DNA]</scope>
</reference>
<dbReference type="InterPro" id="IPR051678">
    <property type="entry name" value="AGP_Transferase"/>
</dbReference>
<dbReference type="PANTHER" id="PTHR21310:SF15">
    <property type="entry name" value="AMINOGLYCOSIDE PHOSPHOTRANSFERASE DOMAIN-CONTAINING PROTEIN"/>
    <property type="match status" value="1"/>
</dbReference>
<dbReference type="EMBL" id="MGFK01000024">
    <property type="protein sequence ID" value="OGM04006.1"/>
    <property type="molecule type" value="Genomic_DNA"/>
</dbReference>
<evidence type="ECO:0000313" key="2">
    <source>
        <dbReference type="EMBL" id="OGM04006.1"/>
    </source>
</evidence>
<gene>
    <name evidence="2" type="ORF">A2112_01135</name>
</gene>
<dbReference type="PANTHER" id="PTHR21310">
    <property type="entry name" value="AMINOGLYCOSIDE PHOSPHOTRANSFERASE-RELATED-RELATED"/>
    <property type="match status" value="1"/>
</dbReference>
<protein>
    <recommendedName>
        <fullName evidence="1">Aminoglycoside phosphotransferase domain-containing protein</fullName>
    </recommendedName>
</protein>
<dbReference type="SUPFAM" id="SSF56112">
    <property type="entry name" value="Protein kinase-like (PK-like)"/>
    <property type="match status" value="1"/>
</dbReference>
<feature type="domain" description="Aminoglycoside phosphotransferase" evidence="1">
    <location>
        <begin position="49"/>
        <end position="262"/>
    </location>
</feature>
<evidence type="ECO:0000259" key="1">
    <source>
        <dbReference type="Pfam" id="PF01636"/>
    </source>
</evidence>
<dbReference type="AlphaFoldDB" id="A0A1F7WMD9"/>
<dbReference type="Proteomes" id="UP000177091">
    <property type="component" value="Unassembled WGS sequence"/>
</dbReference>
<accession>A0A1F7WMD9</accession>
<dbReference type="InterPro" id="IPR002575">
    <property type="entry name" value="Aminoglycoside_PTrfase"/>
</dbReference>
<comment type="caution">
    <text evidence="2">The sequence shown here is derived from an EMBL/GenBank/DDBJ whole genome shotgun (WGS) entry which is preliminary data.</text>
</comment>
<dbReference type="Pfam" id="PF01636">
    <property type="entry name" value="APH"/>
    <property type="match status" value="1"/>
</dbReference>
<dbReference type="InterPro" id="IPR011009">
    <property type="entry name" value="Kinase-like_dom_sf"/>
</dbReference>
<dbReference type="Gene3D" id="3.30.200.20">
    <property type="entry name" value="Phosphorylase Kinase, domain 1"/>
    <property type="match status" value="1"/>
</dbReference>
<evidence type="ECO:0000313" key="3">
    <source>
        <dbReference type="Proteomes" id="UP000177091"/>
    </source>
</evidence>
<sequence length="311" mass="37582">MYNEAPLPLFTLLPPFYDKPLHKNATWYLKRIEGEFSIPIRKYEYLKWPFDNDVFIINDKIVFRFPKTQQARSHLQYEINFTMYLNDKVSIQIPRYDYVSKRSDFAGYFIIPGKNLTYSVFNSLSRKNKEKVVNELVEFINVFHHINTNEFETYKPARREDFIEAEKRIEKELKHRLFPKLSKKEVDIIKSFYKESKEYLQKIQHLTPIHGDLYAWNIIWDKKTAKPGVIDFSDYMLSDPARDFEVFYDYGAEYAEMAYEQYKGKKDKEFLKRAEIYYKTHGIYTLLSSLLGARISFNYAYKYYFKKKFNL</sequence>
<proteinExistence type="predicted"/>
<name>A0A1F7WMD9_9BACT</name>
<dbReference type="Gene3D" id="3.90.1200.10">
    <property type="match status" value="1"/>
</dbReference>
<organism evidence="2 3">
    <name type="scientific">Candidatus Woesebacteria bacterium GWA1_42_12</name>
    <dbReference type="NCBI Taxonomy" id="1802472"/>
    <lineage>
        <taxon>Bacteria</taxon>
        <taxon>Candidatus Woeseibacteriota</taxon>
    </lineage>
</organism>